<dbReference type="OrthoDB" id="6500128at2759"/>
<keyword evidence="2" id="KW-0067">ATP-binding</keyword>
<dbReference type="GO" id="GO:0042626">
    <property type="term" value="F:ATPase-coupled transmembrane transporter activity"/>
    <property type="evidence" value="ECO:0007669"/>
    <property type="project" value="TreeGrafter"/>
</dbReference>
<accession>A0A448X813</accession>
<keyword evidence="1" id="KW-0547">Nucleotide-binding</keyword>
<evidence type="ECO:0008006" key="5">
    <source>
        <dbReference type="Google" id="ProtNLM"/>
    </source>
</evidence>
<gene>
    <name evidence="3" type="ORF">PXEA_LOCUS23896</name>
</gene>
<evidence type="ECO:0000313" key="4">
    <source>
        <dbReference type="Proteomes" id="UP000784294"/>
    </source>
</evidence>
<protein>
    <recommendedName>
        <fullName evidence="5">ABC transporter domain-containing protein</fullName>
    </recommendedName>
</protein>
<evidence type="ECO:0000256" key="1">
    <source>
        <dbReference type="ARBA" id="ARBA00022741"/>
    </source>
</evidence>
<proteinExistence type="predicted"/>
<organism evidence="3 4">
    <name type="scientific">Protopolystoma xenopodis</name>
    <dbReference type="NCBI Taxonomy" id="117903"/>
    <lineage>
        <taxon>Eukaryota</taxon>
        <taxon>Metazoa</taxon>
        <taxon>Spiralia</taxon>
        <taxon>Lophotrochozoa</taxon>
        <taxon>Platyhelminthes</taxon>
        <taxon>Monogenea</taxon>
        <taxon>Polyopisthocotylea</taxon>
        <taxon>Polystomatidea</taxon>
        <taxon>Polystomatidae</taxon>
        <taxon>Protopolystoma</taxon>
    </lineage>
</organism>
<dbReference type="EMBL" id="CAAALY010112446">
    <property type="protein sequence ID" value="VEL30456.1"/>
    <property type="molecule type" value="Genomic_DNA"/>
</dbReference>
<dbReference type="PANTHER" id="PTHR24223:SF166">
    <property type="entry name" value="MULTIDRUG RESISTANCE-ASSOCIATED PROTEIN 1-LIKE"/>
    <property type="match status" value="1"/>
</dbReference>
<reference evidence="3" key="1">
    <citation type="submission" date="2018-11" db="EMBL/GenBank/DDBJ databases">
        <authorList>
            <consortium name="Pathogen Informatics"/>
        </authorList>
    </citation>
    <scope>NUCLEOTIDE SEQUENCE</scope>
</reference>
<dbReference type="PANTHER" id="PTHR24223">
    <property type="entry name" value="ATP-BINDING CASSETTE SUB-FAMILY C"/>
    <property type="match status" value="1"/>
</dbReference>
<dbReference type="GO" id="GO:0005524">
    <property type="term" value="F:ATP binding"/>
    <property type="evidence" value="ECO:0007669"/>
    <property type="project" value="UniProtKB-KW"/>
</dbReference>
<comment type="caution">
    <text evidence="3">The sequence shown here is derived from an EMBL/GenBank/DDBJ whole genome shotgun (WGS) entry which is preliminary data.</text>
</comment>
<evidence type="ECO:0000313" key="3">
    <source>
        <dbReference type="EMBL" id="VEL30456.1"/>
    </source>
</evidence>
<evidence type="ECO:0000256" key="2">
    <source>
        <dbReference type="ARBA" id="ARBA00022840"/>
    </source>
</evidence>
<sequence>MVLDEATAAIDMETCEMVQATIRKEFSGHTTLTIAHRPATIINSDRCEDIKIIYFSQTVQKALYFCLNALFMKPITGI</sequence>
<name>A0A448X813_9PLAT</name>
<dbReference type="InterPro" id="IPR050173">
    <property type="entry name" value="ABC_transporter_C-like"/>
</dbReference>
<dbReference type="SUPFAM" id="SSF52540">
    <property type="entry name" value="P-loop containing nucleoside triphosphate hydrolases"/>
    <property type="match status" value="1"/>
</dbReference>
<dbReference type="AlphaFoldDB" id="A0A448X813"/>
<keyword evidence="4" id="KW-1185">Reference proteome</keyword>
<dbReference type="InterPro" id="IPR027417">
    <property type="entry name" value="P-loop_NTPase"/>
</dbReference>
<dbReference type="Proteomes" id="UP000784294">
    <property type="component" value="Unassembled WGS sequence"/>
</dbReference>
<dbReference type="Gene3D" id="3.40.50.300">
    <property type="entry name" value="P-loop containing nucleotide triphosphate hydrolases"/>
    <property type="match status" value="1"/>
</dbReference>
<dbReference type="GO" id="GO:0016020">
    <property type="term" value="C:membrane"/>
    <property type="evidence" value="ECO:0007669"/>
    <property type="project" value="TreeGrafter"/>
</dbReference>